<dbReference type="PROSITE" id="PS50045">
    <property type="entry name" value="SIGMA54_INTERACT_4"/>
    <property type="match status" value="1"/>
</dbReference>
<feature type="domain" description="Response regulatory" evidence="13">
    <location>
        <begin position="8"/>
        <end position="122"/>
    </location>
</feature>
<dbReference type="Gene3D" id="1.10.8.60">
    <property type="match status" value="1"/>
</dbReference>
<dbReference type="InterPro" id="IPR025944">
    <property type="entry name" value="Sigma_54_int_dom_CS"/>
</dbReference>
<dbReference type="SUPFAM" id="SSF46689">
    <property type="entry name" value="Homeodomain-like"/>
    <property type="match status" value="1"/>
</dbReference>
<evidence type="ECO:0000256" key="9">
    <source>
        <dbReference type="ARBA" id="ARBA00023159"/>
    </source>
</evidence>
<evidence type="ECO:0000259" key="12">
    <source>
        <dbReference type="PROSITE" id="PS50045"/>
    </source>
</evidence>
<protein>
    <submittedName>
        <fullName evidence="14">Sigma-54-dependent Fis family transcriptional regulator</fullName>
    </submittedName>
</protein>
<dbReference type="InterPro" id="IPR002197">
    <property type="entry name" value="HTH_Fis"/>
</dbReference>
<dbReference type="SUPFAM" id="SSF52172">
    <property type="entry name" value="CheY-like"/>
    <property type="match status" value="1"/>
</dbReference>
<dbReference type="PROSITE" id="PS00676">
    <property type="entry name" value="SIGMA54_INTERACT_2"/>
    <property type="match status" value="1"/>
</dbReference>
<dbReference type="PANTHER" id="PTHR32071:SF117">
    <property type="entry name" value="PTS-DEPENDENT DIHYDROXYACETONE KINASE OPERON REGULATORY PROTEIN-RELATED"/>
    <property type="match status" value="1"/>
</dbReference>
<keyword evidence="6" id="KW-0902">Two-component regulatory system</keyword>
<dbReference type="FunFam" id="3.40.50.300:FF:000006">
    <property type="entry name" value="DNA-binding transcriptional regulator NtrC"/>
    <property type="match status" value="1"/>
</dbReference>
<dbReference type="InterPro" id="IPR009057">
    <property type="entry name" value="Homeodomain-like_sf"/>
</dbReference>
<keyword evidence="4" id="KW-0547">Nucleotide-binding</keyword>
<evidence type="ECO:0000313" key="14">
    <source>
        <dbReference type="EMBL" id="HFK97926.1"/>
    </source>
</evidence>
<dbReference type="InterPro" id="IPR003593">
    <property type="entry name" value="AAA+_ATPase"/>
</dbReference>
<dbReference type="Pfam" id="PF00158">
    <property type="entry name" value="Sigma54_activat"/>
    <property type="match status" value="1"/>
</dbReference>
<dbReference type="InterPro" id="IPR025662">
    <property type="entry name" value="Sigma_54_int_dom_ATP-bd_1"/>
</dbReference>
<comment type="subcellular location">
    <subcellularLocation>
        <location evidence="1">Cytoplasm</location>
    </subcellularLocation>
</comment>
<feature type="modified residue" description="4-aspartylphosphate" evidence="11">
    <location>
        <position position="57"/>
    </location>
</feature>
<evidence type="ECO:0000259" key="13">
    <source>
        <dbReference type="PROSITE" id="PS50110"/>
    </source>
</evidence>
<keyword evidence="9" id="KW-0010">Activator</keyword>
<organism evidence="14">
    <name type="scientific">Desulfacinum infernum</name>
    <dbReference type="NCBI Taxonomy" id="35837"/>
    <lineage>
        <taxon>Bacteria</taxon>
        <taxon>Pseudomonadati</taxon>
        <taxon>Thermodesulfobacteriota</taxon>
        <taxon>Syntrophobacteria</taxon>
        <taxon>Syntrophobacterales</taxon>
        <taxon>Syntrophobacteraceae</taxon>
        <taxon>Desulfacinum</taxon>
    </lineage>
</organism>
<evidence type="ECO:0000256" key="7">
    <source>
        <dbReference type="ARBA" id="ARBA00023015"/>
    </source>
</evidence>
<evidence type="ECO:0000256" key="2">
    <source>
        <dbReference type="ARBA" id="ARBA00022490"/>
    </source>
</evidence>
<keyword evidence="7" id="KW-0805">Transcription regulation</keyword>
<reference evidence="14" key="1">
    <citation type="journal article" date="2020" name="mSystems">
        <title>Genome- and Community-Level Interaction Insights into Carbon Utilization and Element Cycling Functions of Hydrothermarchaeota in Hydrothermal Sediment.</title>
        <authorList>
            <person name="Zhou Z."/>
            <person name="Liu Y."/>
            <person name="Xu W."/>
            <person name="Pan J."/>
            <person name="Luo Z.H."/>
            <person name="Li M."/>
        </authorList>
    </citation>
    <scope>NUCLEOTIDE SEQUENCE [LARGE SCALE GENOMIC DNA]</scope>
    <source>
        <strain evidence="14">SpSt-456</strain>
    </source>
</reference>
<dbReference type="Gene3D" id="1.10.10.60">
    <property type="entry name" value="Homeodomain-like"/>
    <property type="match status" value="1"/>
</dbReference>
<accession>A0A832EE15</accession>
<dbReference type="FunFam" id="3.40.50.2300:FF:000018">
    <property type="entry name" value="DNA-binding transcriptional regulator NtrC"/>
    <property type="match status" value="1"/>
</dbReference>
<evidence type="ECO:0000256" key="8">
    <source>
        <dbReference type="ARBA" id="ARBA00023125"/>
    </source>
</evidence>
<keyword evidence="5" id="KW-0067">ATP-binding</keyword>
<dbReference type="InterPro" id="IPR002078">
    <property type="entry name" value="Sigma_54_int"/>
</dbReference>
<dbReference type="PROSITE" id="PS00675">
    <property type="entry name" value="SIGMA54_INTERACT_1"/>
    <property type="match status" value="1"/>
</dbReference>
<dbReference type="Gene3D" id="3.40.50.300">
    <property type="entry name" value="P-loop containing nucleotide triphosphate hydrolases"/>
    <property type="match status" value="1"/>
</dbReference>
<dbReference type="InterPro" id="IPR025943">
    <property type="entry name" value="Sigma_54_int_dom_ATP-bd_2"/>
</dbReference>
<dbReference type="InterPro" id="IPR027417">
    <property type="entry name" value="P-loop_NTPase"/>
</dbReference>
<comment type="caution">
    <text evidence="14">The sequence shown here is derived from an EMBL/GenBank/DDBJ whole genome shotgun (WGS) entry which is preliminary data.</text>
</comment>
<sequence>MKRTVSAHVLVVDDDPAHRLMLTTLLSEWGYRVKEADGGLSAVAKVREEPLDAVIMDVRMPDMDGIEATRRIHQYNPALPVMILTAFSSVPSAVEALKAGAYDYLTKPLDFDALRLALDRALEHTHLRTENQELREQLARLRLPEIIGKSAAMERLVELLALVAPSEATVLITGESGTGKGLVARAIHANSRRSRGPLVEVNCAAIPENLMETELFGHDKGAFTGADRARRGRFAQADGGTIFLDEVGELPLPMQAKLLRVLQDGQIQRVGSDEPIGVDVRILAATNRDLKRMTEEGSFREDLFYRLNVVAVEVPPLRRRKEDIPLLVDHFLRTFAEKNKRAVRGITPRAMDLLLKYDWPGNVRELENVMERAVILLRGDYLTEAELPLHLQRPEPSGPSAFESDASPHDAALFPSLTLAEMERRLIEKVLEETGGNKSEAARRLGITRRTLKLKLKKYAEEAPL</sequence>
<dbReference type="InterPro" id="IPR058031">
    <property type="entry name" value="AAA_lid_NorR"/>
</dbReference>
<dbReference type="Gene3D" id="3.40.50.2300">
    <property type="match status" value="1"/>
</dbReference>
<keyword evidence="8" id="KW-0238">DNA-binding</keyword>
<dbReference type="FunFam" id="1.10.8.60:FF:000014">
    <property type="entry name" value="DNA-binding transcriptional regulator NtrC"/>
    <property type="match status" value="1"/>
</dbReference>
<dbReference type="SMART" id="SM00382">
    <property type="entry name" value="AAA"/>
    <property type="match status" value="1"/>
</dbReference>
<dbReference type="GO" id="GO:0005737">
    <property type="term" value="C:cytoplasm"/>
    <property type="evidence" value="ECO:0007669"/>
    <property type="project" value="UniProtKB-SubCell"/>
</dbReference>
<name>A0A832EE15_9BACT</name>
<evidence type="ECO:0000256" key="1">
    <source>
        <dbReference type="ARBA" id="ARBA00004496"/>
    </source>
</evidence>
<dbReference type="GO" id="GO:0006355">
    <property type="term" value="P:regulation of DNA-templated transcription"/>
    <property type="evidence" value="ECO:0007669"/>
    <property type="project" value="InterPro"/>
</dbReference>
<gene>
    <name evidence="14" type="ORF">ENS06_11490</name>
</gene>
<evidence type="ECO:0000256" key="5">
    <source>
        <dbReference type="ARBA" id="ARBA00022840"/>
    </source>
</evidence>
<dbReference type="PANTHER" id="PTHR32071">
    <property type="entry name" value="TRANSCRIPTIONAL REGULATORY PROTEIN"/>
    <property type="match status" value="1"/>
</dbReference>
<dbReference type="SUPFAM" id="SSF52540">
    <property type="entry name" value="P-loop containing nucleoside triphosphate hydrolases"/>
    <property type="match status" value="1"/>
</dbReference>
<keyword evidence="2" id="KW-0963">Cytoplasm</keyword>
<dbReference type="PROSITE" id="PS00688">
    <property type="entry name" value="SIGMA54_INTERACT_3"/>
    <property type="match status" value="1"/>
</dbReference>
<evidence type="ECO:0000256" key="6">
    <source>
        <dbReference type="ARBA" id="ARBA00023012"/>
    </source>
</evidence>
<dbReference type="PRINTS" id="PR01590">
    <property type="entry name" value="HTHFIS"/>
</dbReference>
<evidence type="ECO:0000256" key="3">
    <source>
        <dbReference type="ARBA" id="ARBA00022553"/>
    </source>
</evidence>
<evidence type="ECO:0000256" key="4">
    <source>
        <dbReference type="ARBA" id="ARBA00022741"/>
    </source>
</evidence>
<evidence type="ECO:0000256" key="11">
    <source>
        <dbReference type="PROSITE-ProRule" id="PRU00169"/>
    </source>
</evidence>
<dbReference type="Pfam" id="PF02954">
    <property type="entry name" value="HTH_8"/>
    <property type="match status" value="1"/>
</dbReference>
<dbReference type="GO" id="GO:0005524">
    <property type="term" value="F:ATP binding"/>
    <property type="evidence" value="ECO:0007669"/>
    <property type="project" value="UniProtKB-KW"/>
</dbReference>
<dbReference type="InterPro" id="IPR001789">
    <property type="entry name" value="Sig_transdc_resp-reg_receiver"/>
</dbReference>
<feature type="domain" description="Sigma-54 factor interaction" evidence="12">
    <location>
        <begin position="146"/>
        <end position="375"/>
    </location>
</feature>
<dbReference type="PROSITE" id="PS50110">
    <property type="entry name" value="RESPONSE_REGULATORY"/>
    <property type="match status" value="1"/>
</dbReference>
<evidence type="ECO:0000256" key="10">
    <source>
        <dbReference type="ARBA" id="ARBA00023163"/>
    </source>
</evidence>
<dbReference type="EMBL" id="DSTK01000035">
    <property type="protein sequence ID" value="HFK97926.1"/>
    <property type="molecule type" value="Genomic_DNA"/>
</dbReference>
<dbReference type="GO" id="GO:0043565">
    <property type="term" value="F:sequence-specific DNA binding"/>
    <property type="evidence" value="ECO:0007669"/>
    <property type="project" value="InterPro"/>
</dbReference>
<dbReference type="Pfam" id="PF00072">
    <property type="entry name" value="Response_reg"/>
    <property type="match status" value="1"/>
</dbReference>
<dbReference type="CDD" id="cd00009">
    <property type="entry name" value="AAA"/>
    <property type="match status" value="1"/>
</dbReference>
<dbReference type="SMART" id="SM00448">
    <property type="entry name" value="REC"/>
    <property type="match status" value="1"/>
</dbReference>
<keyword evidence="3 11" id="KW-0597">Phosphoprotein</keyword>
<dbReference type="Pfam" id="PF25601">
    <property type="entry name" value="AAA_lid_14"/>
    <property type="match status" value="1"/>
</dbReference>
<dbReference type="AlphaFoldDB" id="A0A832EE15"/>
<dbReference type="GO" id="GO:0000160">
    <property type="term" value="P:phosphorelay signal transduction system"/>
    <property type="evidence" value="ECO:0007669"/>
    <property type="project" value="UniProtKB-KW"/>
</dbReference>
<keyword evidence="10" id="KW-0804">Transcription</keyword>
<proteinExistence type="predicted"/>
<dbReference type="InterPro" id="IPR011006">
    <property type="entry name" value="CheY-like_superfamily"/>
</dbReference>